<dbReference type="EMBL" id="GBHO01013859">
    <property type="protein sequence ID" value="JAG29745.1"/>
    <property type="molecule type" value="Transcribed_RNA"/>
</dbReference>
<dbReference type="GO" id="GO:0005886">
    <property type="term" value="C:plasma membrane"/>
    <property type="evidence" value="ECO:0007669"/>
    <property type="project" value="TreeGrafter"/>
</dbReference>
<dbReference type="PROSITE" id="PS50011">
    <property type="entry name" value="PROTEIN_KINASE_DOM"/>
    <property type="match status" value="1"/>
</dbReference>
<dbReference type="Gene3D" id="1.10.510.10">
    <property type="entry name" value="Transferase(Phosphotransferase) domain 1"/>
    <property type="match status" value="1"/>
</dbReference>
<dbReference type="EMBL" id="GBHO01013858">
    <property type="protein sequence ID" value="JAG29746.1"/>
    <property type="molecule type" value="Transcribed_RNA"/>
</dbReference>
<dbReference type="CDD" id="cd08308">
    <property type="entry name" value="Death_Tube"/>
    <property type="match status" value="1"/>
</dbReference>
<dbReference type="PROSITE" id="PS00107">
    <property type="entry name" value="PROTEIN_KINASE_ATP"/>
    <property type="match status" value="1"/>
</dbReference>
<comment type="catalytic activity">
    <reaction evidence="9">
        <text>L-seryl-[protein] + ATP = O-phospho-L-seryl-[protein] + ADP + H(+)</text>
        <dbReference type="Rhea" id="RHEA:17989"/>
        <dbReference type="Rhea" id="RHEA-COMP:9863"/>
        <dbReference type="Rhea" id="RHEA-COMP:11604"/>
        <dbReference type="ChEBI" id="CHEBI:15378"/>
        <dbReference type="ChEBI" id="CHEBI:29999"/>
        <dbReference type="ChEBI" id="CHEBI:30616"/>
        <dbReference type="ChEBI" id="CHEBI:83421"/>
        <dbReference type="ChEBI" id="CHEBI:456216"/>
        <dbReference type="EC" id="2.7.11.1"/>
    </reaction>
</comment>
<dbReference type="PANTHER" id="PTHR27001:SF931">
    <property type="entry name" value="OS11G0664100 PROTEIN"/>
    <property type="match status" value="1"/>
</dbReference>
<dbReference type="SUPFAM" id="SSF56112">
    <property type="entry name" value="Protein kinase-like (PK-like)"/>
    <property type="match status" value="1"/>
</dbReference>
<dbReference type="InterPro" id="IPR029397">
    <property type="entry name" value="Tube_Death"/>
</dbReference>
<sequence length="496" mass="54433">MSVALNGTISAELEIRKTPAKHMFDLAQILEIGQGWKELMAMIPDGDNPPLLKYTVEHMRLIEEGSVKGKRTCSEILLDEWGTSGRCRPRLRDLLDVLTKAQLFRAAEYVSIILLKQSPVDRPSEGPAAKVTIPDMKDLPVKPTAPQPSSNILLEPSAPTGSCEPVQPCYQPKVSATIEYTGQCDVTRRICQELSLRKEEMQGIHAFSYQELLDATSNFADDLVLGRGGFGCVYLADFRGKGRLAVKKLLSEGAVVPNLAGDQFSNELLIVSGLSHPNILNLVGYSCDGPDLFLVYPYMVRGSLQDRLECKGGTKALTWPLRVQIAIETANGLCYLHSRIPKPLVHRDVKSANVLLGQDFNVKLADFGLMRHGSGGTLSKTIAMTSNVLGTSAYMAPEAFRGDISVKMDVFSLGVVLLELVTGLPPFDEARTGCDLASHVDEIDDINLLIDKRLTLEDAKHVEELFNLAQKCLLEKKARPVMSTVLKSLQELAVFE</sequence>
<keyword evidence="4" id="KW-0808">Transferase</keyword>
<dbReference type="InterPro" id="IPR011009">
    <property type="entry name" value="Kinase-like_dom_sf"/>
</dbReference>
<dbReference type="Gene3D" id="3.30.200.20">
    <property type="entry name" value="Phosphorylase Kinase, domain 1"/>
    <property type="match status" value="1"/>
</dbReference>
<dbReference type="InterPro" id="IPR000719">
    <property type="entry name" value="Prot_kinase_dom"/>
</dbReference>
<keyword evidence="7 10" id="KW-0067">ATP-binding</keyword>
<protein>
    <recommendedName>
        <fullName evidence="2">non-specific serine/threonine protein kinase</fullName>
        <ecNumber evidence="2">2.7.11.1</ecNumber>
    </recommendedName>
</protein>
<evidence type="ECO:0000256" key="2">
    <source>
        <dbReference type="ARBA" id="ARBA00012513"/>
    </source>
</evidence>
<evidence type="ECO:0000313" key="13">
    <source>
        <dbReference type="EMBL" id="JAG29744.1"/>
    </source>
</evidence>
<dbReference type="GO" id="GO:0004674">
    <property type="term" value="F:protein serine/threonine kinase activity"/>
    <property type="evidence" value="ECO:0007669"/>
    <property type="project" value="UniProtKB-KW"/>
</dbReference>
<evidence type="ECO:0000313" key="15">
    <source>
        <dbReference type="EMBL" id="JAG29746.1"/>
    </source>
</evidence>
<keyword evidence="3 11" id="KW-0723">Serine/threonine-protein kinase</keyword>
<evidence type="ECO:0000256" key="7">
    <source>
        <dbReference type="ARBA" id="ARBA00022840"/>
    </source>
</evidence>
<comment type="catalytic activity">
    <reaction evidence="8">
        <text>L-threonyl-[protein] + ATP = O-phospho-L-threonyl-[protein] + ADP + H(+)</text>
        <dbReference type="Rhea" id="RHEA:46608"/>
        <dbReference type="Rhea" id="RHEA-COMP:11060"/>
        <dbReference type="Rhea" id="RHEA-COMP:11605"/>
        <dbReference type="ChEBI" id="CHEBI:15378"/>
        <dbReference type="ChEBI" id="CHEBI:30013"/>
        <dbReference type="ChEBI" id="CHEBI:30616"/>
        <dbReference type="ChEBI" id="CHEBI:61977"/>
        <dbReference type="ChEBI" id="CHEBI:456216"/>
        <dbReference type="EC" id="2.7.11.1"/>
    </reaction>
</comment>
<dbReference type="EMBL" id="GBHO01013860">
    <property type="protein sequence ID" value="JAG29744.1"/>
    <property type="molecule type" value="Transcribed_RNA"/>
</dbReference>
<reference evidence="14" key="1">
    <citation type="journal article" date="2014" name="PLoS ONE">
        <title>Transcriptome-Based Identification of ABC Transporters in the Western Tarnished Plant Bug Lygus hesperus.</title>
        <authorList>
            <person name="Hull J.J."/>
            <person name="Chaney K."/>
            <person name="Geib S.M."/>
            <person name="Fabrick J.A."/>
            <person name="Brent C.S."/>
            <person name="Walsh D."/>
            <person name="Lavine L.C."/>
        </authorList>
    </citation>
    <scope>NUCLEOTIDE SEQUENCE</scope>
</reference>
<evidence type="ECO:0000256" key="5">
    <source>
        <dbReference type="ARBA" id="ARBA00022741"/>
    </source>
</evidence>
<dbReference type="Pfam" id="PF00069">
    <property type="entry name" value="Pkinase"/>
    <property type="match status" value="1"/>
</dbReference>
<dbReference type="PANTHER" id="PTHR27001">
    <property type="entry name" value="OS01G0253100 PROTEIN"/>
    <property type="match status" value="1"/>
</dbReference>
<evidence type="ECO:0000256" key="6">
    <source>
        <dbReference type="ARBA" id="ARBA00022777"/>
    </source>
</evidence>
<evidence type="ECO:0000256" key="10">
    <source>
        <dbReference type="PROSITE-ProRule" id="PRU10141"/>
    </source>
</evidence>
<comment type="similarity">
    <text evidence="1">Belongs to the protein kinase superfamily. TKL Ser/Thr protein kinase family. Pelle subfamily.</text>
</comment>
<dbReference type="FunFam" id="1.10.510.10:FF:000754">
    <property type="entry name" value="Interleukin-1 receptor-associated kinase"/>
    <property type="match status" value="1"/>
</dbReference>
<dbReference type="AlphaFoldDB" id="A0A0A9YJQ8"/>
<dbReference type="InterPro" id="IPR011029">
    <property type="entry name" value="DEATH-like_dom_sf"/>
</dbReference>
<dbReference type="PROSITE" id="PS00108">
    <property type="entry name" value="PROTEIN_KINASE_ST"/>
    <property type="match status" value="1"/>
</dbReference>
<proteinExistence type="inferred from homology"/>
<dbReference type="InterPro" id="IPR017441">
    <property type="entry name" value="Protein_kinase_ATP_BS"/>
</dbReference>
<accession>A0A0A9YJQ8</accession>
<evidence type="ECO:0000256" key="4">
    <source>
        <dbReference type="ARBA" id="ARBA00022679"/>
    </source>
</evidence>
<evidence type="ECO:0000256" key="1">
    <source>
        <dbReference type="ARBA" id="ARBA00008718"/>
    </source>
</evidence>
<name>A0A0A9YJQ8_LYGHE</name>
<keyword evidence="6 14" id="KW-0418">Kinase</keyword>
<dbReference type="InterPro" id="IPR008271">
    <property type="entry name" value="Ser/Thr_kinase_AS"/>
</dbReference>
<evidence type="ECO:0000256" key="11">
    <source>
        <dbReference type="RuleBase" id="RU000304"/>
    </source>
</evidence>
<dbReference type="SMART" id="SM00220">
    <property type="entry name" value="S_TKc"/>
    <property type="match status" value="1"/>
</dbReference>
<evidence type="ECO:0000313" key="14">
    <source>
        <dbReference type="EMBL" id="JAG29745.1"/>
    </source>
</evidence>
<keyword evidence="14" id="KW-0675">Receptor</keyword>
<keyword evidence="5 10" id="KW-0547">Nucleotide-binding</keyword>
<dbReference type="GO" id="GO:0005524">
    <property type="term" value="F:ATP binding"/>
    <property type="evidence" value="ECO:0007669"/>
    <property type="project" value="UniProtKB-UniRule"/>
</dbReference>
<evidence type="ECO:0000259" key="12">
    <source>
        <dbReference type="PROSITE" id="PS50011"/>
    </source>
</evidence>
<dbReference type="EC" id="2.7.11.1" evidence="2"/>
<feature type="binding site" evidence="10">
    <location>
        <position position="248"/>
    </location>
    <ligand>
        <name>ATP</name>
        <dbReference type="ChEBI" id="CHEBI:30616"/>
    </ligand>
</feature>
<gene>
    <name evidence="14" type="primary">IRAK4_2</name>
    <name evidence="13" type="synonym">IRAK4_0</name>
    <name evidence="15" type="synonym">IRAK4_1</name>
    <name evidence="14" type="ORF">CM83_79038</name>
    <name evidence="15" type="ORF">CM83_79039</name>
    <name evidence="13" type="ORF">CM83_79040</name>
</gene>
<evidence type="ECO:0000256" key="8">
    <source>
        <dbReference type="ARBA" id="ARBA00047899"/>
    </source>
</evidence>
<dbReference type="Pfam" id="PF14786">
    <property type="entry name" value="Death_2"/>
    <property type="match status" value="1"/>
</dbReference>
<reference evidence="14" key="2">
    <citation type="submission" date="2014-07" db="EMBL/GenBank/DDBJ databases">
        <authorList>
            <person name="Hull J."/>
        </authorList>
    </citation>
    <scope>NUCLEOTIDE SEQUENCE</scope>
</reference>
<dbReference type="SUPFAM" id="SSF47986">
    <property type="entry name" value="DEATH domain"/>
    <property type="match status" value="1"/>
</dbReference>
<feature type="domain" description="Protein kinase" evidence="12">
    <location>
        <begin position="219"/>
        <end position="495"/>
    </location>
</feature>
<evidence type="ECO:0000256" key="9">
    <source>
        <dbReference type="ARBA" id="ARBA00048679"/>
    </source>
</evidence>
<evidence type="ECO:0000256" key="3">
    <source>
        <dbReference type="ARBA" id="ARBA00022527"/>
    </source>
</evidence>
<organism evidence="14">
    <name type="scientific">Lygus hesperus</name>
    <name type="common">Western plant bug</name>
    <dbReference type="NCBI Taxonomy" id="30085"/>
    <lineage>
        <taxon>Eukaryota</taxon>
        <taxon>Metazoa</taxon>
        <taxon>Ecdysozoa</taxon>
        <taxon>Arthropoda</taxon>
        <taxon>Hexapoda</taxon>
        <taxon>Insecta</taxon>
        <taxon>Pterygota</taxon>
        <taxon>Neoptera</taxon>
        <taxon>Paraneoptera</taxon>
        <taxon>Hemiptera</taxon>
        <taxon>Heteroptera</taxon>
        <taxon>Panheteroptera</taxon>
        <taxon>Cimicomorpha</taxon>
        <taxon>Miridae</taxon>
        <taxon>Mirini</taxon>
        <taxon>Lygus</taxon>
    </lineage>
</organism>
<dbReference type="Gene3D" id="1.10.533.10">
    <property type="entry name" value="Death Domain, Fas"/>
    <property type="match status" value="1"/>
</dbReference>